<feature type="binding site" evidence="2">
    <location>
        <begin position="13"/>
        <end position="21"/>
    </location>
    <ligand>
        <name>ATP</name>
        <dbReference type="ChEBI" id="CHEBI:30616"/>
    </ligand>
</feature>
<dbReference type="EMBL" id="CP002039">
    <property type="protein sequence ID" value="ADJ62137.1"/>
    <property type="molecule type" value="Genomic_DNA"/>
</dbReference>
<name>D8IYH7_HERSS</name>
<dbReference type="SUPFAM" id="SSF52540">
    <property type="entry name" value="P-loop containing nucleoside triphosphate hydrolases"/>
    <property type="match status" value="1"/>
</dbReference>
<dbReference type="InterPro" id="IPR031314">
    <property type="entry name" value="DNK_dom"/>
</dbReference>
<dbReference type="CDD" id="cd01673">
    <property type="entry name" value="dNK"/>
    <property type="match status" value="1"/>
</dbReference>
<dbReference type="STRING" id="757424.Hsero_0618"/>
<dbReference type="InterPro" id="IPR050566">
    <property type="entry name" value="Deoxyribonucleoside_kinase"/>
</dbReference>
<dbReference type="OrthoDB" id="9776634at2"/>
<keyword evidence="5" id="KW-1185">Reference proteome</keyword>
<dbReference type="Gene3D" id="3.40.50.300">
    <property type="entry name" value="P-loop containing nucleotide triphosphate hydrolases"/>
    <property type="match status" value="1"/>
</dbReference>
<dbReference type="eggNOG" id="COG1428">
    <property type="taxonomic scope" value="Bacteria"/>
</dbReference>
<feature type="active site" description="Proton acceptor" evidence="1">
    <location>
        <position position="87"/>
    </location>
</feature>
<dbReference type="Pfam" id="PF01712">
    <property type="entry name" value="dNK"/>
    <property type="match status" value="1"/>
</dbReference>
<dbReference type="EC" id="2.7.1.113" evidence="4"/>
<accession>D8IYH7</accession>
<dbReference type="PANTHER" id="PTHR10513:SF46">
    <property type="entry name" value="DEOXYGUANOSINE KINASE"/>
    <property type="match status" value="1"/>
</dbReference>
<evidence type="ECO:0000313" key="4">
    <source>
        <dbReference type="EMBL" id="ADJ62137.1"/>
    </source>
</evidence>
<dbReference type="Proteomes" id="UP000000329">
    <property type="component" value="Chromosome"/>
</dbReference>
<evidence type="ECO:0000259" key="3">
    <source>
        <dbReference type="Pfam" id="PF01712"/>
    </source>
</evidence>
<dbReference type="GO" id="GO:0004138">
    <property type="term" value="F:deoxyguanosine kinase activity"/>
    <property type="evidence" value="ECO:0007669"/>
    <property type="project" value="UniProtKB-EC"/>
</dbReference>
<dbReference type="GO" id="GO:0005737">
    <property type="term" value="C:cytoplasm"/>
    <property type="evidence" value="ECO:0007669"/>
    <property type="project" value="TreeGrafter"/>
</dbReference>
<dbReference type="KEGG" id="hse:Hsero_0618"/>
<dbReference type="GO" id="GO:0005524">
    <property type="term" value="F:ATP binding"/>
    <property type="evidence" value="ECO:0007669"/>
    <property type="project" value="UniProtKB-KW"/>
</dbReference>
<feature type="domain" description="Deoxynucleoside kinase" evidence="3">
    <location>
        <begin position="9"/>
        <end position="190"/>
    </location>
</feature>
<evidence type="ECO:0000256" key="1">
    <source>
        <dbReference type="PIRSR" id="PIRSR000705-1"/>
    </source>
</evidence>
<evidence type="ECO:0000313" key="5">
    <source>
        <dbReference type="Proteomes" id="UP000000329"/>
    </source>
</evidence>
<evidence type="ECO:0000256" key="2">
    <source>
        <dbReference type="PIRSR" id="PIRSR000705-3"/>
    </source>
</evidence>
<sequence>MELESYRYIAIDGPIGAGKTSLATRLATLWGAQALLEQPEGNPFLAEFYRDAARHAFQTQAFFLLQRMGQLQAPLDPALAEGRFIADFMLEKNILFAQLTLAGDELALYDALHRQLQPQVRIPDLVIHLQAPPEVLQARIGARGIAMEQAISLDYLQRLSECYSHFFYHYEDAPVLTVNTEHLDPAHNDADLAILLQHIQQMHGKRAFLNHGG</sequence>
<organism evidence="4 5">
    <name type="scientific">Herbaspirillum seropedicae (strain SmR1)</name>
    <dbReference type="NCBI Taxonomy" id="757424"/>
    <lineage>
        <taxon>Bacteria</taxon>
        <taxon>Pseudomonadati</taxon>
        <taxon>Pseudomonadota</taxon>
        <taxon>Betaproteobacteria</taxon>
        <taxon>Burkholderiales</taxon>
        <taxon>Oxalobacteraceae</taxon>
        <taxon>Herbaspirillum</taxon>
    </lineage>
</organism>
<gene>
    <name evidence="4" type="ordered locus">Hsero_0618</name>
</gene>
<keyword evidence="2" id="KW-0067">ATP-binding</keyword>
<proteinExistence type="predicted"/>
<dbReference type="InterPro" id="IPR027417">
    <property type="entry name" value="P-loop_NTPase"/>
</dbReference>
<reference evidence="4 5" key="1">
    <citation type="submission" date="2010-04" db="EMBL/GenBank/DDBJ databases">
        <title>The genome of Herbaspirillum seropedicae SmR1, an endophytic, nitrogen-fixing, plant-growth promoting beta-Proteobacteria.</title>
        <authorList>
            <person name="Pedrosa F.O."/>
            <person name="Monteiro R.A."/>
            <person name="Wassem R."/>
            <person name="Cruz L.M."/>
            <person name="Ayub R.A."/>
            <person name="Colauto N.B."/>
            <person name="Fernandez M.A."/>
            <person name="Fungaro M.H.P."/>
            <person name="Grisard E.C."/>
            <person name="Hungria M."/>
            <person name="Madeira H.M.F."/>
            <person name="Nodari R.O."/>
            <person name="Osaku C.A."/>
            <person name="Petzl-Erler M.L."/>
            <person name="Terenzi H."/>
            <person name="Vieira L.G.E."/>
            <person name="Almeida M.I.M."/>
            <person name="Alves L.R."/>
            <person name="Arantes O.M.N."/>
            <person name="Balsanelli E."/>
            <person name="Barcellos F.G."/>
            <person name="Baura V.A."/>
            <person name="Binde D.R."/>
            <person name="Campo R.J."/>
            <person name="Chubatsu L.S."/>
            <person name="Chueire L.M.O."/>
            <person name="Ciferri R.R."/>
            <person name="Correa L.C."/>
            <person name="da Conceicao Silva J.L."/>
            <person name="Dabul A.N.G."/>
            <person name="Dambros B.P."/>
            <person name="Faoro H."/>
            <person name="Favetti A."/>
            <person name="Friedermann G."/>
            <person name="Furlaneto M.C."/>
            <person name="Gasques L.S."/>
            <person name="Gimenes C.C.T."/>
            <person name="Gioppo N.M.R."/>
            <person name="Glienke-Blanco C."/>
            <person name="Godoy L.P."/>
            <person name="Guerra M.P."/>
            <person name="Karp S."/>
            <person name="Kava-Cordeiro V."/>
            <person name="Margarido V.P."/>
            <person name="Mathioni S.M."/>
            <person name="Menck-Soares M.A."/>
            <person name="Murace N.K."/>
            <person name="Nicolas M.F."/>
            <person name="Oliveira C.E.C."/>
            <person name="Pagnan N.A.B."/>
            <person name="Pamphile J.A."/>
            <person name="Patussi E.V."/>
            <person name="Pereira L.F.P."/>
            <person name="Pereira-Ferrari L."/>
            <person name="Pinto F.G.S."/>
            <person name="Precoma C."/>
            <person name="Prioli A.J."/>
            <person name="Prioli S.M.A.P."/>
            <person name="Raittz R.T."/>
            <person name="Ramos H.J.O."/>
            <person name="Ribeiro E.M.S.F."/>
            <person name="Rigo L.U."/>
            <person name="Rocha C.L.M.S.C."/>
            <person name="Rocha S.N."/>
            <person name="Santos K."/>
            <person name="Satori D."/>
            <person name="Silva A.G."/>
            <person name="Simao R.C.G."/>
            <person name="Soares M.A.M."/>
            <person name="Souza E.M."/>
            <person name="Steffens M.B.R."/>
            <person name="Steindel M."/>
            <person name="Tadra-Sfeir M.Z."/>
            <person name="Takahashi E.K."/>
            <person name="Torres R.A."/>
            <person name="Valle J.S."/>
            <person name="Vernal J.I."/>
            <person name="Vilas-Boas L.A."/>
            <person name="Watanabe M.A.E."/>
            <person name="Weiss V.A."/>
            <person name="Yates M.A."/>
            <person name="Souza E.M."/>
        </authorList>
    </citation>
    <scope>NUCLEOTIDE SEQUENCE [LARGE SCALE GENOMIC DNA]</scope>
    <source>
        <strain evidence="4 5">SmR1</strain>
    </source>
</reference>
<keyword evidence="2" id="KW-0547">Nucleotide-binding</keyword>
<dbReference type="RefSeq" id="WP_013232655.1">
    <property type="nucleotide sequence ID" value="NC_014323.1"/>
</dbReference>
<dbReference type="PANTHER" id="PTHR10513">
    <property type="entry name" value="DEOXYNUCLEOSIDE KINASE"/>
    <property type="match status" value="1"/>
</dbReference>
<dbReference type="InterPro" id="IPR002624">
    <property type="entry name" value="DCK/DGK"/>
</dbReference>
<dbReference type="GeneID" id="29393687"/>
<dbReference type="PIRSF" id="PIRSF000705">
    <property type="entry name" value="DNK"/>
    <property type="match status" value="1"/>
</dbReference>
<dbReference type="HOGENOM" id="CLU_030466_2_0_4"/>
<keyword evidence="4" id="KW-0418">Kinase</keyword>
<keyword evidence="4" id="KW-0808">Transferase</keyword>
<dbReference type="AlphaFoldDB" id="D8IYH7"/>
<feature type="binding site" evidence="2">
    <location>
        <begin position="139"/>
        <end position="143"/>
    </location>
    <ligand>
        <name>ATP</name>
        <dbReference type="ChEBI" id="CHEBI:30616"/>
    </ligand>
</feature>
<protein>
    <submittedName>
        <fullName evidence="4">Deoxynucleoside kinase protein</fullName>
        <ecNumber evidence="4">2.7.1.113</ecNumber>
    </submittedName>
</protein>